<protein>
    <submittedName>
        <fullName evidence="1">Uncharacterized protein</fullName>
    </submittedName>
</protein>
<dbReference type="EMBL" id="JAHMHQ010000005">
    <property type="protein sequence ID" value="KAK1639996.1"/>
    <property type="molecule type" value="Genomic_DNA"/>
</dbReference>
<accession>A0AAI9ZY52</accession>
<dbReference type="Proteomes" id="UP001243989">
    <property type="component" value="Unassembled WGS sequence"/>
</dbReference>
<dbReference type="RefSeq" id="XP_060448603.1">
    <property type="nucleotide sequence ID" value="XM_060589973.1"/>
</dbReference>
<comment type="caution">
    <text evidence="1">The sequence shown here is derived from an EMBL/GenBank/DDBJ whole genome shotgun (WGS) entry which is preliminary data.</text>
</comment>
<evidence type="ECO:0000313" key="1">
    <source>
        <dbReference type="EMBL" id="KAK1639996.1"/>
    </source>
</evidence>
<keyword evidence="2" id="KW-1185">Reference proteome</keyword>
<dbReference type="GeneID" id="85474835"/>
<gene>
    <name evidence="1" type="ORF">BDP81DRAFT_422245</name>
</gene>
<organism evidence="1 2">
    <name type="scientific">Colletotrichum phormii</name>
    <dbReference type="NCBI Taxonomy" id="359342"/>
    <lineage>
        <taxon>Eukaryota</taxon>
        <taxon>Fungi</taxon>
        <taxon>Dikarya</taxon>
        <taxon>Ascomycota</taxon>
        <taxon>Pezizomycotina</taxon>
        <taxon>Sordariomycetes</taxon>
        <taxon>Hypocreomycetidae</taxon>
        <taxon>Glomerellales</taxon>
        <taxon>Glomerellaceae</taxon>
        <taxon>Colletotrichum</taxon>
        <taxon>Colletotrichum acutatum species complex</taxon>
    </lineage>
</organism>
<name>A0AAI9ZY52_9PEZI</name>
<reference evidence="1" key="1">
    <citation type="submission" date="2021-06" db="EMBL/GenBank/DDBJ databases">
        <title>Comparative genomics, transcriptomics and evolutionary studies reveal genomic signatures of adaptation to plant cell wall in hemibiotrophic fungi.</title>
        <authorList>
            <consortium name="DOE Joint Genome Institute"/>
            <person name="Baroncelli R."/>
            <person name="Diaz J.F."/>
            <person name="Benocci T."/>
            <person name="Peng M."/>
            <person name="Battaglia E."/>
            <person name="Haridas S."/>
            <person name="Andreopoulos W."/>
            <person name="Labutti K."/>
            <person name="Pangilinan J."/>
            <person name="Floch G.L."/>
            <person name="Makela M.R."/>
            <person name="Henrissat B."/>
            <person name="Grigoriev I.V."/>
            <person name="Crouch J.A."/>
            <person name="De Vries R.P."/>
            <person name="Sukno S.A."/>
            <person name="Thon M.R."/>
        </authorList>
    </citation>
    <scope>NUCLEOTIDE SEQUENCE</scope>
    <source>
        <strain evidence="1">CBS 102054</strain>
    </source>
</reference>
<sequence>MYQYMQALLMFDVPYFTGDSFSLANLISLNDTLSKWWAKAWIALEPISQSDVSIRLRLRWLRMPMFDEEKGHTAGKAHEGEGGAMCPRTVYLDADPRLISEERRTQSGKPFRMVHFETCEYIEDGYEFDITAEKKEDLPDFGSLLFRYRLSLLISLSGEGLY</sequence>
<dbReference type="AlphaFoldDB" id="A0AAI9ZY52"/>
<evidence type="ECO:0000313" key="2">
    <source>
        <dbReference type="Proteomes" id="UP001243989"/>
    </source>
</evidence>
<proteinExistence type="predicted"/>